<name>A0A3N2RJB8_LYSEN</name>
<proteinExistence type="predicted"/>
<dbReference type="RefSeq" id="WP_123647034.1">
    <property type="nucleotide sequence ID" value="NZ_RCTY01000021.1"/>
</dbReference>
<evidence type="ECO:0000256" key="1">
    <source>
        <dbReference type="SAM" id="SignalP"/>
    </source>
</evidence>
<sequence length="362" mass="39148">MARTGWTRRAFLGASVAGIAQALPLGSQAEPAPVPAWWSVLESFVQDHGFYGVVHLEHAGRAVFRRAYGMADIEAGRAASIRTLYPLASISKWLASVTVMRLVDRGALALEGRIVDYLSEYRPDTGKRVKLKHLLSNTSGVPNRFNAKADPGLWKRPFTTDEAITAFCSGDLKFEPGSQFAYDFTNWVIVQGIVESTTGRTFADAVETYTLQPLGLAGIVPRYTEDAISRVAAGYASTHPPIRKMFPQSVYTLAAGGYCGRAGDLVRLARAVYAPDFLSEGSRAALSTVLAPAESYALGGRVRAVAIAGRPVAFAWLTGRLEGYRSLLAHRLDGRSTFVILNNTDLSQTDIDVFAEALLAIS</sequence>
<dbReference type="InterPro" id="IPR050491">
    <property type="entry name" value="AmpC-like"/>
</dbReference>
<gene>
    <name evidence="3" type="ORF">D9T17_08475</name>
</gene>
<dbReference type="AlphaFoldDB" id="A0A3N2RJB8"/>
<evidence type="ECO:0000313" key="3">
    <source>
        <dbReference type="EMBL" id="ROU07557.1"/>
    </source>
</evidence>
<dbReference type="EMBL" id="RCTY01000021">
    <property type="protein sequence ID" value="ROU07557.1"/>
    <property type="molecule type" value="Genomic_DNA"/>
</dbReference>
<protein>
    <submittedName>
        <fullName evidence="3">Class A beta-lactamase-related serine hydrolase</fullName>
    </submittedName>
</protein>
<dbReference type="PANTHER" id="PTHR46825:SF7">
    <property type="entry name" value="D-ALANYL-D-ALANINE CARBOXYPEPTIDASE"/>
    <property type="match status" value="1"/>
</dbReference>
<feature type="domain" description="Beta-lactamase-related" evidence="2">
    <location>
        <begin position="41"/>
        <end position="347"/>
    </location>
</feature>
<feature type="chain" id="PRO_5018307288" evidence="1">
    <location>
        <begin position="23"/>
        <end position="362"/>
    </location>
</feature>
<dbReference type="InterPro" id="IPR006311">
    <property type="entry name" value="TAT_signal"/>
</dbReference>
<dbReference type="Proteomes" id="UP000275910">
    <property type="component" value="Unassembled WGS sequence"/>
</dbReference>
<evidence type="ECO:0000313" key="4">
    <source>
        <dbReference type="Proteomes" id="UP000275910"/>
    </source>
</evidence>
<evidence type="ECO:0000259" key="2">
    <source>
        <dbReference type="Pfam" id="PF00144"/>
    </source>
</evidence>
<dbReference type="InterPro" id="IPR012338">
    <property type="entry name" value="Beta-lactam/transpept-like"/>
</dbReference>
<feature type="signal peptide" evidence="1">
    <location>
        <begin position="1"/>
        <end position="22"/>
    </location>
</feature>
<organism evidence="3 4">
    <name type="scientific">Lysobacter enzymogenes</name>
    <dbReference type="NCBI Taxonomy" id="69"/>
    <lineage>
        <taxon>Bacteria</taxon>
        <taxon>Pseudomonadati</taxon>
        <taxon>Pseudomonadota</taxon>
        <taxon>Gammaproteobacteria</taxon>
        <taxon>Lysobacterales</taxon>
        <taxon>Lysobacteraceae</taxon>
        <taxon>Lysobacter</taxon>
    </lineage>
</organism>
<keyword evidence="1" id="KW-0732">Signal</keyword>
<keyword evidence="3" id="KW-0378">Hydrolase</keyword>
<dbReference type="PROSITE" id="PS51318">
    <property type="entry name" value="TAT"/>
    <property type="match status" value="1"/>
</dbReference>
<dbReference type="SUPFAM" id="SSF56601">
    <property type="entry name" value="beta-lactamase/transpeptidase-like"/>
    <property type="match status" value="1"/>
</dbReference>
<comment type="caution">
    <text evidence="3">The sequence shown here is derived from an EMBL/GenBank/DDBJ whole genome shotgun (WGS) entry which is preliminary data.</text>
</comment>
<reference evidence="3 4" key="1">
    <citation type="submission" date="2018-10" db="EMBL/GenBank/DDBJ databases">
        <title>The genome of Lysobacter enzymogenes OH11.</title>
        <authorList>
            <person name="Liu F."/>
            <person name="Zhao Y."/>
            <person name="Qian G."/>
            <person name="Chen Y."/>
            <person name="Xu H."/>
        </authorList>
    </citation>
    <scope>NUCLEOTIDE SEQUENCE [LARGE SCALE GENOMIC DNA]</scope>
    <source>
        <strain evidence="3 4">OH11</strain>
    </source>
</reference>
<dbReference type="Pfam" id="PF00144">
    <property type="entry name" value="Beta-lactamase"/>
    <property type="match status" value="1"/>
</dbReference>
<dbReference type="PANTHER" id="PTHR46825">
    <property type="entry name" value="D-ALANYL-D-ALANINE-CARBOXYPEPTIDASE/ENDOPEPTIDASE AMPH"/>
    <property type="match status" value="1"/>
</dbReference>
<dbReference type="InterPro" id="IPR001466">
    <property type="entry name" value="Beta-lactam-related"/>
</dbReference>
<accession>A0A3N2RJB8</accession>
<dbReference type="GO" id="GO:0016787">
    <property type="term" value="F:hydrolase activity"/>
    <property type="evidence" value="ECO:0007669"/>
    <property type="project" value="UniProtKB-KW"/>
</dbReference>
<dbReference type="Gene3D" id="3.40.710.10">
    <property type="entry name" value="DD-peptidase/beta-lactamase superfamily"/>
    <property type="match status" value="1"/>
</dbReference>